<evidence type="ECO:0000256" key="1">
    <source>
        <dbReference type="ARBA" id="ARBA00010994"/>
    </source>
</evidence>
<protein>
    <recommendedName>
        <fullName evidence="5">P25-alpha family protein</fullName>
    </recommendedName>
</protein>
<dbReference type="EMBL" id="CAUYUE010000009">
    <property type="protein sequence ID" value="CAK0783737.1"/>
    <property type="molecule type" value="Genomic_DNA"/>
</dbReference>
<sequence>MKALFTGKKTHIPKRSIEKWGADEIKRWTSNTGLAAYNDVLACKGGQGLLELTQLDIYEMARSKSDAARLLDELYALHSREGTGVNLMSVTPSSAGDSRPITPGSSQEAMPAGGNSTRFDSLAAHFGELGISGQGLETAAQGMPLVGPVIGSLWDLHTAAVGAKGFRRSCLELDAYLKNILRVFDAEGRRLAAASGASLRRLLEVVDKAKALVEPCCLPGWLGLMIAEERVDMFAAVHNAMLQVLKDEHLDVLPNGSHLCFGNYQEESRPLRRLLKQAGGGSIEGGLLAVQQEKNAMAELVDMLDIDAKVLLLEIQTSRVTPDMASDAMALVAISAPSKPGAKDSSPDIQADGAVKQQQAVETTNGLEPAAEKDLLKAFCSFASFGAREHTEEMDGAKFAKLCRDSKLLSRTVTASDADLFFAKVKTKGARKINFQQFVDALSLIAAKKGISLGEAADTVVAANGPCVSGTKADYVKFHDDKSTYTGVYKKGGPTCVEPGKRLSDLVDRSQANAMASRRASLGVSPLQAAPNGNSATNGRKPAPIVTSLVPTYSGSGLESPNACWGVTSPPSLDSASAQTSRRRSTIPVATPDSAGSGPQGAWDVGCDDELLAAFRAFASFGSGTPKSGTPKSAELDGKGFVKLCRDSHLLDSRLTTTAIDLIFSRVRGQGARKIDFAAFQKALPLLAAEKGCRAEDVRRSIVLSEGPRRNSSMTPDFVRLHDDKTTFTGVYAKGGPSTVDKRITAATITDRSAGSRDSA</sequence>
<evidence type="ECO:0008006" key="5">
    <source>
        <dbReference type="Google" id="ProtNLM"/>
    </source>
</evidence>
<dbReference type="SUPFAM" id="SSF47473">
    <property type="entry name" value="EF-hand"/>
    <property type="match status" value="2"/>
</dbReference>
<evidence type="ECO:0000313" key="3">
    <source>
        <dbReference type="EMBL" id="CAK0783737.1"/>
    </source>
</evidence>
<accession>A0AAV1I9G2</accession>
<proteinExistence type="inferred from homology"/>
<dbReference type="Gene3D" id="1.10.150.50">
    <property type="entry name" value="Transcription Factor, Ets-1"/>
    <property type="match status" value="1"/>
</dbReference>
<keyword evidence="4" id="KW-1185">Reference proteome</keyword>
<dbReference type="InterPro" id="IPR013761">
    <property type="entry name" value="SAM/pointed_sf"/>
</dbReference>
<feature type="region of interest" description="Disordered" evidence="2">
    <location>
        <begin position="519"/>
        <end position="543"/>
    </location>
</feature>
<dbReference type="GO" id="GO:0032273">
    <property type="term" value="P:positive regulation of protein polymerization"/>
    <property type="evidence" value="ECO:0007669"/>
    <property type="project" value="TreeGrafter"/>
</dbReference>
<dbReference type="Proteomes" id="UP001314263">
    <property type="component" value="Unassembled WGS sequence"/>
</dbReference>
<dbReference type="Pfam" id="PF05517">
    <property type="entry name" value="p25-alpha"/>
    <property type="match status" value="2"/>
</dbReference>
<feature type="region of interest" description="Disordered" evidence="2">
    <location>
        <begin position="569"/>
        <end position="600"/>
    </location>
</feature>
<feature type="compositionally biased region" description="Polar residues" evidence="2">
    <location>
        <begin position="103"/>
        <end position="114"/>
    </location>
</feature>
<dbReference type="InterPro" id="IPR011992">
    <property type="entry name" value="EF-hand-dom_pair"/>
</dbReference>
<name>A0AAV1I9G2_9CHLO</name>
<gene>
    <name evidence="3" type="ORF">CVIRNUC_006936</name>
</gene>
<feature type="region of interest" description="Disordered" evidence="2">
    <location>
        <begin position="90"/>
        <end position="114"/>
    </location>
</feature>
<dbReference type="PANTHER" id="PTHR12932">
    <property type="entry name" value="P25 ALPHA-RELATED"/>
    <property type="match status" value="1"/>
</dbReference>
<comment type="caution">
    <text evidence="3">The sequence shown here is derived from an EMBL/GenBank/DDBJ whole genome shotgun (WGS) entry which is preliminary data.</text>
</comment>
<dbReference type="InterPro" id="IPR008907">
    <property type="entry name" value="TPP/p25"/>
</dbReference>
<dbReference type="GO" id="GO:0001578">
    <property type="term" value="P:microtubule bundle formation"/>
    <property type="evidence" value="ECO:0007669"/>
    <property type="project" value="TreeGrafter"/>
</dbReference>
<dbReference type="AlphaFoldDB" id="A0AAV1I9G2"/>
<dbReference type="GO" id="GO:0046785">
    <property type="term" value="P:microtubule polymerization"/>
    <property type="evidence" value="ECO:0007669"/>
    <property type="project" value="InterPro"/>
</dbReference>
<reference evidence="3 4" key="1">
    <citation type="submission" date="2023-10" db="EMBL/GenBank/DDBJ databases">
        <authorList>
            <person name="Maclean D."/>
            <person name="Macfadyen A."/>
        </authorList>
    </citation>
    <scope>NUCLEOTIDE SEQUENCE [LARGE SCALE GENOMIC DNA]</scope>
</reference>
<evidence type="ECO:0000256" key="2">
    <source>
        <dbReference type="SAM" id="MobiDB-lite"/>
    </source>
</evidence>
<evidence type="ECO:0000313" key="4">
    <source>
        <dbReference type="Proteomes" id="UP001314263"/>
    </source>
</evidence>
<dbReference type="GO" id="GO:0015631">
    <property type="term" value="F:tubulin binding"/>
    <property type="evidence" value="ECO:0007669"/>
    <property type="project" value="InterPro"/>
</dbReference>
<dbReference type="PANTHER" id="PTHR12932:SF9">
    <property type="entry name" value="TUBULIN POLYMERIZATION-PROMOTING PROTEIN HOMOLOG"/>
    <property type="match status" value="1"/>
</dbReference>
<comment type="similarity">
    <text evidence="1">Belongs to the TPPP family.</text>
</comment>
<organism evidence="3 4">
    <name type="scientific">Coccomyxa viridis</name>
    <dbReference type="NCBI Taxonomy" id="1274662"/>
    <lineage>
        <taxon>Eukaryota</taxon>
        <taxon>Viridiplantae</taxon>
        <taxon>Chlorophyta</taxon>
        <taxon>core chlorophytes</taxon>
        <taxon>Trebouxiophyceae</taxon>
        <taxon>Trebouxiophyceae incertae sedis</taxon>
        <taxon>Coccomyxaceae</taxon>
        <taxon>Coccomyxa</taxon>
    </lineage>
</organism>
<dbReference type="Gene3D" id="1.10.238.10">
    <property type="entry name" value="EF-hand"/>
    <property type="match status" value="2"/>
</dbReference>
<dbReference type="GO" id="GO:0005874">
    <property type="term" value="C:microtubule"/>
    <property type="evidence" value="ECO:0007669"/>
    <property type="project" value="TreeGrafter"/>
</dbReference>